<keyword evidence="3" id="KW-1185">Reference proteome</keyword>
<protein>
    <submittedName>
        <fullName evidence="2">Phospholipase C, phosphocholine-specific</fullName>
    </submittedName>
</protein>
<name>A0A3A8MI20_9BACT</name>
<dbReference type="AlphaFoldDB" id="A0A3A8MI20"/>
<dbReference type="GO" id="GO:0042578">
    <property type="term" value="F:phosphoric ester hydrolase activity"/>
    <property type="evidence" value="ECO:0007669"/>
    <property type="project" value="UniProtKB-ARBA"/>
</dbReference>
<comment type="caution">
    <text evidence="2">The sequence shown here is derived from an EMBL/GenBank/DDBJ whole genome shotgun (WGS) entry which is preliminary data.</text>
</comment>
<dbReference type="RefSeq" id="WP_279637008.1">
    <property type="nucleotide sequence ID" value="NZ_RAWB01001227.1"/>
</dbReference>
<dbReference type="Pfam" id="PF04185">
    <property type="entry name" value="Phosphoesterase"/>
    <property type="match status" value="1"/>
</dbReference>
<accession>A0A3A8MI20</accession>
<dbReference type="InterPro" id="IPR017850">
    <property type="entry name" value="Alkaline_phosphatase_core_sf"/>
</dbReference>
<dbReference type="PANTHER" id="PTHR31956:SF1">
    <property type="entry name" value="NON-SPECIFIC PHOSPHOLIPASE C1"/>
    <property type="match status" value="1"/>
</dbReference>
<dbReference type="InterPro" id="IPR007312">
    <property type="entry name" value="Phosphoesterase"/>
</dbReference>
<evidence type="ECO:0000313" key="3">
    <source>
        <dbReference type="Proteomes" id="UP000272888"/>
    </source>
</evidence>
<organism evidence="2 3">
    <name type="scientific">Corallococcus llansteffanensis</name>
    <dbReference type="NCBI Taxonomy" id="2316731"/>
    <lineage>
        <taxon>Bacteria</taxon>
        <taxon>Pseudomonadati</taxon>
        <taxon>Myxococcota</taxon>
        <taxon>Myxococcia</taxon>
        <taxon>Myxococcales</taxon>
        <taxon>Cystobacterineae</taxon>
        <taxon>Myxococcaceae</taxon>
        <taxon>Corallococcus</taxon>
    </lineage>
</organism>
<evidence type="ECO:0000256" key="1">
    <source>
        <dbReference type="ARBA" id="ARBA00022801"/>
    </source>
</evidence>
<proteinExistence type="predicted"/>
<dbReference type="EMBL" id="RAWB01001227">
    <property type="protein sequence ID" value="RKH31917.1"/>
    <property type="molecule type" value="Genomic_DNA"/>
</dbReference>
<dbReference type="PANTHER" id="PTHR31956">
    <property type="entry name" value="NON-SPECIFIC PHOSPHOLIPASE C4-RELATED"/>
    <property type="match status" value="1"/>
</dbReference>
<reference evidence="3" key="1">
    <citation type="submission" date="2018-09" db="EMBL/GenBank/DDBJ databases">
        <authorList>
            <person name="Livingstone P.G."/>
            <person name="Whitworth D.E."/>
        </authorList>
    </citation>
    <scope>NUCLEOTIDE SEQUENCE [LARGE SCALE GENOMIC DNA]</scope>
    <source>
        <strain evidence="3">CA051B</strain>
    </source>
</reference>
<feature type="non-terminal residue" evidence="2">
    <location>
        <position position="130"/>
    </location>
</feature>
<dbReference type="Proteomes" id="UP000272888">
    <property type="component" value="Unassembled WGS sequence"/>
</dbReference>
<keyword evidence="1" id="KW-0378">Hydrolase</keyword>
<dbReference type="Gene3D" id="3.40.720.10">
    <property type="entry name" value="Alkaline Phosphatase, subunit A"/>
    <property type="match status" value="1"/>
</dbReference>
<gene>
    <name evidence="2" type="ORF">D7V93_44290</name>
</gene>
<feature type="non-terminal residue" evidence="2">
    <location>
        <position position="1"/>
    </location>
</feature>
<sequence length="130" mass="14370">HIVILMQENRSFDHYFGTLRGVRGYGDTRTVTLPSGKSVWHQPVAGGAGEVLPFRPSAPDLGLQFLQDLPHGWNDTHLAVNGGRYDGWVPHKGTTTMAYLTRQDIPFHYALADAFTICDAYHCATPTSTD</sequence>
<evidence type="ECO:0000313" key="2">
    <source>
        <dbReference type="EMBL" id="RKH31917.1"/>
    </source>
</evidence>